<accession>X1P2P9</accession>
<gene>
    <name evidence="1" type="ORF">S06H3_59599</name>
</gene>
<sequence>QEIGPDFWQGQPSRYNYPYHIGARWDEPVHFRYEINNRRFSTYSTTVEASVWKSNAKVIDLFNQNISVSNFDKITMDWTLSAQELERAGLEIGQYTVKIRRGEVELGWGIVLGFYSPQEPGYPKPLPPPPR</sequence>
<proteinExistence type="predicted"/>
<dbReference type="AlphaFoldDB" id="X1P2P9"/>
<comment type="caution">
    <text evidence="1">The sequence shown here is derived from an EMBL/GenBank/DDBJ whole genome shotgun (WGS) entry which is preliminary data.</text>
</comment>
<evidence type="ECO:0000313" key="1">
    <source>
        <dbReference type="EMBL" id="GAI50577.1"/>
    </source>
</evidence>
<name>X1P2P9_9ZZZZ</name>
<feature type="non-terminal residue" evidence="1">
    <location>
        <position position="1"/>
    </location>
</feature>
<dbReference type="EMBL" id="BARV01038748">
    <property type="protein sequence ID" value="GAI50577.1"/>
    <property type="molecule type" value="Genomic_DNA"/>
</dbReference>
<reference evidence="1" key="1">
    <citation type="journal article" date="2014" name="Front. Microbiol.">
        <title>High frequency of phylogenetically diverse reductive dehalogenase-homologous genes in deep subseafloor sedimentary metagenomes.</title>
        <authorList>
            <person name="Kawai M."/>
            <person name="Futagami T."/>
            <person name="Toyoda A."/>
            <person name="Takaki Y."/>
            <person name="Nishi S."/>
            <person name="Hori S."/>
            <person name="Arai W."/>
            <person name="Tsubouchi T."/>
            <person name="Morono Y."/>
            <person name="Uchiyama I."/>
            <person name="Ito T."/>
            <person name="Fujiyama A."/>
            <person name="Inagaki F."/>
            <person name="Takami H."/>
        </authorList>
    </citation>
    <scope>NUCLEOTIDE SEQUENCE</scope>
    <source>
        <strain evidence="1">Expedition CK06-06</strain>
    </source>
</reference>
<protein>
    <submittedName>
        <fullName evidence="1">Uncharacterized protein</fullName>
    </submittedName>
</protein>
<organism evidence="1">
    <name type="scientific">marine sediment metagenome</name>
    <dbReference type="NCBI Taxonomy" id="412755"/>
    <lineage>
        <taxon>unclassified sequences</taxon>
        <taxon>metagenomes</taxon>
        <taxon>ecological metagenomes</taxon>
    </lineage>
</organism>